<dbReference type="OrthoDB" id="3556547at2759"/>
<protein>
    <recommendedName>
        <fullName evidence="2">Agd3 CBM87 domain-containing protein</fullName>
    </recommendedName>
</protein>
<dbReference type="InterPro" id="IPR056827">
    <property type="entry name" value="CBM87_Agd3"/>
</dbReference>
<keyword evidence="1" id="KW-0732">Signal</keyword>
<dbReference type="AlphaFoldDB" id="A0A8H4RR07"/>
<feature type="signal peptide" evidence="1">
    <location>
        <begin position="1"/>
        <end position="19"/>
    </location>
</feature>
<dbReference type="InterPro" id="IPR050788">
    <property type="entry name" value="Yeast_SRP1/TIP1_CWP"/>
</dbReference>
<organism evidence="3 4">
    <name type="scientific">Cudoniella acicularis</name>
    <dbReference type="NCBI Taxonomy" id="354080"/>
    <lineage>
        <taxon>Eukaryota</taxon>
        <taxon>Fungi</taxon>
        <taxon>Dikarya</taxon>
        <taxon>Ascomycota</taxon>
        <taxon>Pezizomycotina</taxon>
        <taxon>Leotiomycetes</taxon>
        <taxon>Helotiales</taxon>
        <taxon>Tricladiaceae</taxon>
        <taxon>Cudoniella</taxon>
    </lineage>
</organism>
<sequence length="526" mass="55606">MKFTGIRFSLALCTAAVSGAVTTTSTILDVYSAITAAYGPNRTPTLAPAQSTSLASALNSLQNSFGDSPAWTTVDAAIISAAPSSLQESMLISGFDWNSVTGQDWYMKSVPVQQQSVVNSYLAEGASVELKIIAGATSKAGAARQTGMVVAGVVAGGFAGVLAALRNCWDFVGIYHSHQWMDHGPSLFQRHSDFSTNMLFLTFSDACIWALLYFAFATACPGSHWKRDVDSDSAIAGSYEQLQNPNDQTILHRPDPIPPTTIQLEGVTLQANTSACTAANETIGKRDSTAGATSTRSTFLVIARDPVSAYSAYSGLNDYGIPYELLIVPANGAALPPLQSSATAGNYGGIVILAEVSYQSASGSWGSALTPAQWNTMYNYQVNFGARMVRLDVLPSAATGTMVIGACCGATQEQLIAINDTSAFPTAGLVQGATMSMLGLYHYPGVIADSSIATAFATFANTTGFPSTTVAAVINTFPGRKQMVFFMPPATDWSMTTVVLQHAWIHWATRGLYAGYRRMMLNTQGS</sequence>
<keyword evidence="4" id="KW-1185">Reference proteome</keyword>
<proteinExistence type="predicted"/>
<evidence type="ECO:0000313" key="3">
    <source>
        <dbReference type="EMBL" id="KAF4633369.1"/>
    </source>
</evidence>
<evidence type="ECO:0000256" key="1">
    <source>
        <dbReference type="SAM" id="SignalP"/>
    </source>
</evidence>
<comment type="caution">
    <text evidence="3">The sequence shown here is derived from an EMBL/GenBank/DDBJ whole genome shotgun (WGS) entry which is preliminary data.</text>
</comment>
<evidence type="ECO:0000259" key="2">
    <source>
        <dbReference type="Pfam" id="PF25116"/>
    </source>
</evidence>
<dbReference type="Proteomes" id="UP000566819">
    <property type="component" value="Unassembled WGS sequence"/>
</dbReference>
<dbReference type="EMBL" id="JAAMPI010000267">
    <property type="protein sequence ID" value="KAF4633369.1"/>
    <property type="molecule type" value="Genomic_DNA"/>
</dbReference>
<name>A0A8H4RR07_9HELO</name>
<feature type="domain" description="Agd3 CBM87" evidence="2">
    <location>
        <begin position="296"/>
        <end position="507"/>
    </location>
</feature>
<accession>A0A8H4RR07</accession>
<feature type="chain" id="PRO_5034304169" description="Agd3 CBM87 domain-containing protein" evidence="1">
    <location>
        <begin position="20"/>
        <end position="526"/>
    </location>
</feature>
<gene>
    <name evidence="3" type="ORF">G7Y89_g4760</name>
</gene>
<reference evidence="3 4" key="1">
    <citation type="submission" date="2020-03" db="EMBL/GenBank/DDBJ databases">
        <title>Draft Genome Sequence of Cudoniella acicularis.</title>
        <authorList>
            <person name="Buettner E."/>
            <person name="Kellner H."/>
        </authorList>
    </citation>
    <scope>NUCLEOTIDE SEQUENCE [LARGE SCALE GENOMIC DNA]</scope>
    <source>
        <strain evidence="3 4">DSM 108380</strain>
    </source>
</reference>
<dbReference type="Pfam" id="PF25116">
    <property type="entry name" value="CBM87_Agd3"/>
    <property type="match status" value="1"/>
</dbReference>
<dbReference type="PANTHER" id="PTHR31002">
    <property type="entry name" value="SERIPAUPERIN"/>
    <property type="match status" value="1"/>
</dbReference>
<evidence type="ECO:0000313" key="4">
    <source>
        <dbReference type="Proteomes" id="UP000566819"/>
    </source>
</evidence>
<dbReference type="PANTHER" id="PTHR31002:SF34">
    <property type="entry name" value="CELL WALL PROTEIN CWP1-RELATED"/>
    <property type="match status" value="1"/>
</dbReference>